<dbReference type="EMBL" id="CP066776">
    <property type="protein sequence ID" value="QQL44499.1"/>
    <property type="molecule type" value="Genomic_DNA"/>
</dbReference>
<accession>A0A6B3LBI6</accession>
<dbReference type="GO" id="GO:0043165">
    <property type="term" value="P:Gram-negative-bacterium-type cell outer membrane assembly"/>
    <property type="evidence" value="ECO:0007669"/>
    <property type="project" value="InterPro"/>
</dbReference>
<evidence type="ECO:0000313" key="1">
    <source>
        <dbReference type="EMBL" id="QQL44499.1"/>
    </source>
</evidence>
<dbReference type="PROSITE" id="PS51257">
    <property type="entry name" value="PROKAR_LIPOPROTEIN"/>
    <property type="match status" value="1"/>
</dbReference>
<dbReference type="AlphaFoldDB" id="A0A6B3LBI6"/>
<reference evidence="1 2" key="1">
    <citation type="submission" date="2020-12" db="EMBL/GenBank/DDBJ databases">
        <title>Sulforoseuscoccus oceanibium gen. nov., sp. nov., a representative of the phylum Verrucomicrobia with special cytoplasmic membrane, and proposal of Sulforoseuscoccusaceae fam. nov.</title>
        <authorList>
            <person name="Xi F."/>
        </authorList>
    </citation>
    <scope>NUCLEOTIDE SEQUENCE [LARGE SCALE GENOMIC DNA]</scope>
    <source>
        <strain evidence="1 2">T37</strain>
    </source>
</reference>
<name>A0A6B3LBI6_9BACT</name>
<evidence type="ECO:0000313" key="2">
    <source>
        <dbReference type="Proteomes" id="UP000475117"/>
    </source>
</evidence>
<sequence length="171" mass="19065">MIKFFTRISLLILTAFAVTSCGYRVGDIKPAQLEGVESIAIPLVKNDTLQPRTAQIVTGALISQMEQDGTYSIAQSETADAVLNGRVKSIERRQLRSARDNQLRSRELELRIEFEYELVEKATGDILSRGTFFSSTNVFVSANYQTAERQALPEAARQLAIDLTTRLTEGY</sequence>
<dbReference type="GO" id="GO:0019867">
    <property type="term" value="C:outer membrane"/>
    <property type="evidence" value="ECO:0007669"/>
    <property type="project" value="InterPro"/>
</dbReference>
<dbReference type="Proteomes" id="UP000475117">
    <property type="component" value="Chromosome"/>
</dbReference>
<dbReference type="KEGG" id="soa:G3M56_011500"/>
<gene>
    <name evidence="1" type="ORF">G3M56_011500</name>
</gene>
<dbReference type="Pfam" id="PF04390">
    <property type="entry name" value="LptE"/>
    <property type="match status" value="1"/>
</dbReference>
<organism evidence="1 2">
    <name type="scientific">Sulfuriroseicoccus oceanibius</name>
    <dbReference type="NCBI Taxonomy" id="2707525"/>
    <lineage>
        <taxon>Bacteria</taxon>
        <taxon>Pseudomonadati</taxon>
        <taxon>Verrucomicrobiota</taxon>
        <taxon>Verrucomicrobiia</taxon>
        <taxon>Verrucomicrobiales</taxon>
        <taxon>Verrucomicrobiaceae</taxon>
        <taxon>Sulfuriroseicoccus</taxon>
    </lineage>
</organism>
<evidence type="ECO:0008006" key="3">
    <source>
        <dbReference type="Google" id="ProtNLM"/>
    </source>
</evidence>
<dbReference type="Gene3D" id="3.30.160.150">
    <property type="entry name" value="Lipoprotein like domain"/>
    <property type="match status" value="1"/>
</dbReference>
<dbReference type="InterPro" id="IPR007485">
    <property type="entry name" value="LPS_assembly_LptE"/>
</dbReference>
<proteinExistence type="predicted"/>
<protein>
    <recommendedName>
        <fullName evidence="3">Lipoprotein</fullName>
    </recommendedName>
</protein>
<dbReference type="RefSeq" id="WP_164363651.1">
    <property type="nucleotide sequence ID" value="NZ_CP066776.1"/>
</dbReference>
<keyword evidence="2" id="KW-1185">Reference proteome</keyword>